<keyword evidence="3" id="KW-1185">Reference proteome</keyword>
<name>A0A1L9SEA9_9EURO</name>
<organism evidence="2 3">
    <name type="scientific">Penicilliopsis zonata CBS 506.65</name>
    <dbReference type="NCBI Taxonomy" id="1073090"/>
    <lineage>
        <taxon>Eukaryota</taxon>
        <taxon>Fungi</taxon>
        <taxon>Dikarya</taxon>
        <taxon>Ascomycota</taxon>
        <taxon>Pezizomycotina</taxon>
        <taxon>Eurotiomycetes</taxon>
        <taxon>Eurotiomycetidae</taxon>
        <taxon>Eurotiales</taxon>
        <taxon>Aspergillaceae</taxon>
        <taxon>Penicilliopsis</taxon>
    </lineage>
</organism>
<evidence type="ECO:0000313" key="3">
    <source>
        <dbReference type="Proteomes" id="UP000184188"/>
    </source>
</evidence>
<dbReference type="AlphaFoldDB" id="A0A1L9SEA9"/>
<protein>
    <submittedName>
        <fullName evidence="2">Uncharacterized protein</fullName>
    </submittedName>
</protein>
<dbReference type="Proteomes" id="UP000184188">
    <property type="component" value="Unassembled WGS sequence"/>
</dbReference>
<accession>A0A1L9SEA9</accession>
<proteinExistence type="predicted"/>
<dbReference type="VEuPathDB" id="FungiDB:ASPZODRAFT_133371"/>
<sequence length="129" mass="14464">MRERVSSHWSRTASRGVRHPGTKGTCMPLLFYSTSLSHRSFPLTQNLPLSAWSTQPAQKLDGLGPRQQSKTLQALQMACVCPVFDAGDGCHPLVRCMFGLLRRGSSWGRRRIIRRGYRYLCVCGPLMGI</sequence>
<gene>
    <name evidence="2" type="ORF">ASPZODRAFT_133371</name>
</gene>
<evidence type="ECO:0000313" key="2">
    <source>
        <dbReference type="EMBL" id="OJJ45546.1"/>
    </source>
</evidence>
<reference evidence="3" key="1">
    <citation type="journal article" date="2017" name="Genome Biol.">
        <title>Comparative genomics reveals high biological diversity and specific adaptations in the industrially and medically important fungal genus Aspergillus.</title>
        <authorList>
            <person name="de Vries R.P."/>
            <person name="Riley R."/>
            <person name="Wiebenga A."/>
            <person name="Aguilar-Osorio G."/>
            <person name="Amillis S."/>
            <person name="Uchima C.A."/>
            <person name="Anderluh G."/>
            <person name="Asadollahi M."/>
            <person name="Askin M."/>
            <person name="Barry K."/>
            <person name="Battaglia E."/>
            <person name="Bayram O."/>
            <person name="Benocci T."/>
            <person name="Braus-Stromeyer S.A."/>
            <person name="Caldana C."/>
            <person name="Canovas D."/>
            <person name="Cerqueira G.C."/>
            <person name="Chen F."/>
            <person name="Chen W."/>
            <person name="Choi C."/>
            <person name="Clum A."/>
            <person name="Dos Santos R.A."/>
            <person name="Damasio A.R."/>
            <person name="Diallinas G."/>
            <person name="Emri T."/>
            <person name="Fekete E."/>
            <person name="Flipphi M."/>
            <person name="Freyberg S."/>
            <person name="Gallo A."/>
            <person name="Gournas C."/>
            <person name="Habgood R."/>
            <person name="Hainaut M."/>
            <person name="Harispe M.L."/>
            <person name="Henrissat B."/>
            <person name="Hilden K.S."/>
            <person name="Hope R."/>
            <person name="Hossain A."/>
            <person name="Karabika E."/>
            <person name="Karaffa L."/>
            <person name="Karanyi Z."/>
            <person name="Krasevec N."/>
            <person name="Kuo A."/>
            <person name="Kusch H."/>
            <person name="LaButti K."/>
            <person name="Lagendijk E.L."/>
            <person name="Lapidus A."/>
            <person name="Levasseur A."/>
            <person name="Lindquist E."/>
            <person name="Lipzen A."/>
            <person name="Logrieco A.F."/>
            <person name="MacCabe A."/>
            <person name="Maekelae M.R."/>
            <person name="Malavazi I."/>
            <person name="Melin P."/>
            <person name="Meyer V."/>
            <person name="Mielnichuk N."/>
            <person name="Miskei M."/>
            <person name="Molnar A.P."/>
            <person name="Mule G."/>
            <person name="Ngan C.Y."/>
            <person name="Orejas M."/>
            <person name="Orosz E."/>
            <person name="Ouedraogo J.P."/>
            <person name="Overkamp K.M."/>
            <person name="Park H.-S."/>
            <person name="Perrone G."/>
            <person name="Piumi F."/>
            <person name="Punt P.J."/>
            <person name="Ram A.F."/>
            <person name="Ramon A."/>
            <person name="Rauscher S."/>
            <person name="Record E."/>
            <person name="Riano-Pachon D.M."/>
            <person name="Robert V."/>
            <person name="Roehrig J."/>
            <person name="Ruller R."/>
            <person name="Salamov A."/>
            <person name="Salih N.S."/>
            <person name="Samson R.A."/>
            <person name="Sandor E."/>
            <person name="Sanguinetti M."/>
            <person name="Schuetze T."/>
            <person name="Sepcic K."/>
            <person name="Shelest E."/>
            <person name="Sherlock G."/>
            <person name="Sophianopoulou V."/>
            <person name="Squina F.M."/>
            <person name="Sun H."/>
            <person name="Susca A."/>
            <person name="Todd R.B."/>
            <person name="Tsang A."/>
            <person name="Unkles S.E."/>
            <person name="van de Wiele N."/>
            <person name="van Rossen-Uffink D."/>
            <person name="Oliveira J.V."/>
            <person name="Vesth T.C."/>
            <person name="Visser J."/>
            <person name="Yu J.-H."/>
            <person name="Zhou M."/>
            <person name="Andersen M.R."/>
            <person name="Archer D.B."/>
            <person name="Baker S.E."/>
            <person name="Benoit I."/>
            <person name="Brakhage A.A."/>
            <person name="Braus G.H."/>
            <person name="Fischer R."/>
            <person name="Frisvad J.C."/>
            <person name="Goldman G.H."/>
            <person name="Houbraken J."/>
            <person name="Oakley B."/>
            <person name="Pocsi I."/>
            <person name="Scazzocchio C."/>
            <person name="Seiboth B."/>
            <person name="vanKuyk P.A."/>
            <person name="Wortman J."/>
            <person name="Dyer P.S."/>
            <person name="Grigoriev I.V."/>
        </authorList>
    </citation>
    <scope>NUCLEOTIDE SEQUENCE [LARGE SCALE GENOMIC DNA]</scope>
    <source>
        <strain evidence="3">CBS 506.65</strain>
    </source>
</reference>
<dbReference type="GeneID" id="34609725"/>
<feature type="region of interest" description="Disordered" evidence="1">
    <location>
        <begin position="1"/>
        <end position="21"/>
    </location>
</feature>
<evidence type="ECO:0000256" key="1">
    <source>
        <dbReference type="SAM" id="MobiDB-lite"/>
    </source>
</evidence>
<dbReference type="RefSeq" id="XP_022580056.1">
    <property type="nucleotide sequence ID" value="XM_022723260.1"/>
</dbReference>
<dbReference type="EMBL" id="KV878344">
    <property type="protein sequence ID" value="OJJ45546.1"/>
    <property type="molecule type" value="Genomic_DNA"/>
</dbReference>